<dbReference type="AlphaFoldDB" id="A0A6V7XGB2"/>
<gene>
    <name evidence="1" type="ORF">MENT_LOCUS51681</name>
</gene>
<sequence>MSYENRDLEKFLISITGIFERDLGPVSSLDVAIRKSITFTEQKSKSRLIRTANK</sequence>
<name>A0A6V7XGB2_MELEN</name>
<comment type="caution">
    <text evidence="1">The sequence shown here is derived from an EMBL/GenBank/DDBJ whole genome shotgun (WGS) entry which is preliminary data.</text>
</comment>
<accession>A0A6V7XGB2</accession>
<proteinExistence type="predicted"/>
<organism evidence="1 2">
    <name type="scientific">Meloidogyne enterolobii</name>
    <name type="common">Root-knot nematode worm</name>
    <name type="synonym">Meloidogyne mayaguensis</name>
    <dbReference type="NCBI Taxonomy" id="390850"/>
    <lineage>
        <taxon>Eukaryota</taxon>
        <taxon>Metazoa</taxon>
        <taxon>Ecdysozoa</taxon>
        <taxon>Nematoda</taxon>
        <taxon>Chromadorea</taxon>
        <taxon>Rhabditida</taxon>
        <taxon>Tylenchina</taxon>
        <taxon>Tylenchomorpha</taxon>
        <taxon>Tylenchoidea</taxon>
        <taxon>Meloidogynidae</taxon>
        <taxon>Meloidogyninae</taxon>
        <taxon>Meloidogyne</taxon>
    </lineage>
</organism>
<reference evidence="1 2" key="1">
    <citation type="submission" date="2020-08" db="EMBL/GenBank/DDBJ databases">
        <authorList>
            <person name="Koutsovoulos G."/>
            <person name="Danchin GJ E."/>
        </authorList>
    </citation>
    <scope>NUCLEOTIDE SEQUENCE [LARGE SCALE GENOMIC DNA]</scope>
</reference>
<evidence type="ECO:0000313" key="1">
    <source>
        <dbReference type="EMBL" id="CAD2198369.1"/>
    </source>
</evidence>
<dbReference type="Proteomes" id="UP000580250">
    <property type="component" value="Unassembled WGS sequence"/>
</dbReference>
<dbReference type="EMBL" id="CAJEWN010001552">
    <property type="protein sequence ID" value="CAD2198369.1"/>
    <property type="molecule type" value="Genomic_DNA"/>
</dbReference>
<evidence type="ECO:0000313" key="2">
    <source>
        <dbReference type="Proteomes" id="UP000580250"/>
    </source>
</evidence>
<protein>
    <submittedName>
        <fullName evidence="1">Uncharacterized protein</fullName>
    </submittedName>
</protein>